<name>A0A833ZLR7_9CHIR</name>
<gene>
    <name evidence="1" type="ORF">HJG60_011907</name>
</gene>
<organism evidence="1 2">
    <name type="scientific">Phyllostomus discolor</name>
    <name type="common">pale spear-nosed bat</name>
    <dbReference type="NCBI Taxonomy" id="89673"/>
    <lineage>
        <taxon>Eukaryota</taxon>
        <taxon>Metazoa</taxon>
        <taxon>Chordata</taxon>
        <taxon>Craniata</taxon>
        <taxon>Vertebrata</taxon>
        <taxon>Euteleostomi</taxon>
        <taxon>Mammalia</taxon>
        <taxon>Eutheria</taxon>
        <taxon>Laurasiatheria</taxon>
        <taxon>Chiroptera</taxon>
        <taxon>Yangochiroptera</taxon>
        <taxon>Phyllostomidae</taxon>
        <taxon>Phyllostominae</taxon>
        <taxon>Phyllostomus</taxon>
    </lineage>
</organism>
<proteinExistence type="predicted"/>
<dbReference type="Proteomes" id="UP000664940">
    <property type="component" value="Unassembled WGS sequence"/>
</dbReference>
<evidence type="ECO:0000313" key="2">
    <source>
        <dbReference type="Proteomes" id="UP000664940"/>
    </source>
</evidence>
<dbReference type="EMBL" id="JABVXQ010000008">
    <property type="protein sequence ID" value="KAF6094817.1"/>
    <property type="molecule type" value="Genomic_DNA"/>
</dbReference>
<reference evidence="1 2" key="1">
    <citation type="journal article" date="2020" name="Nature">
        <title>Six reference-quality genomes reveal evolution of bat adaptations.</title>
        <authorList>
            <person name="Jebb D."/>
            <person name="Huang Z."/>
            <person name="Pippel M."/>
            <person name="Hughes G.M."/>
            <person name="Lavrichenko K."/>
            <person name="Devanna P."/>
            <person name="Winkler S."/>
            <person name="Jermiin L.S."/>
            <person name="Skirmuntt E.C."/>
            <person name="Katzourakis A."/>
            <person name="Burkitt-Gray L."/>
            <person name="Ray D.A."/>
            <person name="Sullivan K.A.M."/>
            <person name="Roscito J.G."/>
            <person name="Kirilenko B.M."/>
            <person name="Davalos L.M."/>
            <person name="Corthals A.P."/>
            <person name="Power M.L."/>
            <person name="Jones G."/>
            <person name="Ransome R.D."/>
            <person name="Dechmann D.K.N."/>
            <person name="Locatelli A.G."/>
            <person name="Puechmaille S.J."/>
            <person name="Fedrigo O."/>
            <person name="Jarvis E.D."/>
            <person name="Hiller M."/>
            <person name="Vernes S.C."/>
            <person name="Myers E.W."/>
            <person name="Teeling E.C."/>
        </authorList>
    </citation>
    <scope>NUCLEOTIDE SEQUENCE [LARGE SCALE GENOMIC DNA]</scope>
    <source>
        <strain evidence="1">Bat1K_MPI-CBG_1</strain>
    </source>
</reference>
<comment type="caution">
    <text evidence="1">The sequence shown here is derived from an EMBL/GenBank/DDBJ whole genome shotgun (WGS) entry which is preliminary data.</text>
</comment>
<protein>
    <submittedName>
        <fullName evidence="1">Uncharacterized protein</fullName>
    </submittedName>
</protein>
<dbReference type="AlphaFoldDB" id="A0A833ZLR7"/>
<accession>A0A833ZLR7</accession>
<evidence type="ECO:0000313" key="1">
    <source>
        <dbReference type="EMBL" id="KAF6094817.1"/>
    </source>
</evidence>
<sequence length="213" mass="24338">MLKERKADSLRCPLKPPLHFHQPPLPLARRLHSRSHFLLPSPHTLASQEYDSSCSVTTAISEVVGGKQPSCLIMLPQRKHRQKTHSRASEMGEMQRGTLSAPRRQMVMENGRRLFLRTHHRLHFQPFQHQCGFPLHSCWLVGVFLQLQSICIRNGLHRTWTMPILLSLLVPAPKDKNLLNSPMNSLDQRPPSSLAWRFSTGQVGDRVERAGVM</sequence>